<reference evidence="2 3" key="1">
    <citation type="submission" date="2016-02" db="EMBL/GenBank/DDBJ databases">
        <title>Genome sequence of Clostridium colicanis DSM 13634.</title>
        <authorList>
            <person name="Poehlein A."/>
            <person name="Daniel R."/>
        </authorList>
    </citation>
    <scope>NUCLEOTIDE SEQUENCE [LARGE SCALE GENOMIC DNA]</scope>
    <source>
        <strain evidence="2 3">DSM 13634</strain>
    </source>
</reference>
<keyword evidence="1" id="KW-0472">Membrane</keyword>
<keyword evidence="1" id="KW-1133">Transmembrane helix</keyword>
<keyword evidence="1" id="KW-0812">Transmembrane</keyword>
<dbReference type="PANTHER" id="PTHR36007">
    <property type="entry name" value="TRANSPORT PROTEIN-RELATED"/>
    <property type="match status" value="1"/>
</dbReference>
<dbReference type="PATRIC" id="fig|1121305.3.peg.2399"/>
<evidence type="ECO:0000313" key="2">
    <source>
        <dbReference type="EMBL" id="KYH27949.1"/>
    </source>
</evidence>
<dbReference type="STRING" id="1121305.CLCOL_24160"/>
<evidence type="ECO:0000256" key="1">
    <source>
        <dbReference type="SAM" id="Phobius"/>
    </source>
</evidence>
<proteinExistence type="predicted"/>
<keyword evidence="3" id="KW-1185">Reference proteome</keyword>
<protein>
    <submittedName>
        <fullName evidence="2">Putative small multi-drug export protein</fullName>
    </submittedName>
</protein>
<comment type="caution">
    <text evidence="2">The sequence shown here is derived from an EMBL/GenBank/DDBJ whole genome shotgun (WGS) entry which is preliminary data.</text>
</comment>
<gene>
    <name evidence="2" type="ORF">CLCOL_24160</name>
</gene>
<dbReference type="RefSeq" id="WP_242862654.1">
    <property type="nucleotide sequence ID" value="NZ_LTBB01000017.1"/>
</dbReference>
<dbReference type="Pfam" id="PF06695">
    <property type="entry name" value="Sm_multidrug_ex"/>
    <property type="match status" value="1"/>
</dbReference>
<dbReference type="Proteomes" id="UP000075374">
    <property type="component" value="Unassembled WGS sequence"/>
</dbReference>
<dbReference type="InterPro" id="IPR009577">
    <property type="entry name" value="Sm_multidrug_ex"/>
</dbReference>
<name>A0A151AJW9_9CLOT</name>
<evidence type="ECO:0000313" key="3">
    <source>
        <dbReference type="Proteomes" id="UP000075374"/>
    </source>
</evidence>
<accession>A0A151AJW9</accession>
<organism evidence="2 3">
    <name type="scientific">Clostridium colicanis DSM 13634</name>
    <dbReference type="NCBI Taxonomy" id="1121305"/>
    <lineage>
        <taxon>Bacteria</taxon>
        <taxon>Bacillati</taxon>
        <taxon>Bacillota</taxon>
        <taxon>Clostridia</taxon>
        <taxon>Eubacteriales</taxon>
        <taxon>Clostridiaceae</taxon>
        <taxon>Clostridium</taxon>
    </lineage>
</organism>
<feature type="transmembrane region" description="Helical" evidence="1">
    <location>
        <begin position="44"/>
        <end position="66"/>
    </location>
</feature>
<dbReference type="EMBL" id="LTBB01000017">
    <property type="protein sequence ID" value="KYH27949.1"/>
    <property type="molecule type" value="Genomic_DNA"/>
</dbReference>
<dbReference type="PANTHER" id="PTHR36007:SF2">
    <property type="entry name" value="TRANSPORT PROTEIN-RELATED"/>
    <property type="match status" value="1"/>
</dbReference>
<sequence>MLQMIKTILTKELTVILTSALPIIELRGAIPIGISLGLSPLHATVLSFIGSLIPVPFILFGIRPVFNYLKKTKLFKNMVHRITHRTLNNSSHKIQKYGAWGLMIFCCNSTTWNRGVEWQFSGSTFRY</sequence>
<dbReference type="AlphaFoldDB" id="A0A151AJW9"/>